<accession>A0A3Q0MF50</accession>
<dbReference type="Proteomes" id="UP000002275">
    <property type="component" value="Chromosome I"/>
</dbReference>
<dbReference type="AlphaFoldDB" id="A0A3Q0MF50"/>
<dbReference type="KEGG" id="vvu:VV1_3221"/>
<reference evidence="1 2" key="3">
    <citation type="journal article" date="2011" name="Mol. Syst. Biol.">
        <title>Integrative genome-scale metabolic analysis of Vibrio vulnificus for drug targeting and discovery.</title>
        <authorList>
            <person name="Kim H.U."/>
            <person name="Kim S.Y."/>
            <person name="Jeong H."/>
            <person name="Kim T.Y."/>
            <person name="Kim J.J."/>
            <person name="Choy H.E."/>
            <person name="Yi K.Y."/>
            <person name="Rhee J.H."/>
            <person name="Lee S.Y."/>
        </authorList>
    </citation>
    <scope>NUCLEOTIDE SEQUENCE [LARGE SCALE GENOMIC DNA]</scope>
    <source>
        <strain evidence="1 2">CMCP6</strain>
    </source>
</reference>
<gene>
    <name evidence="1" type="ordered locus">VV1_3221</name>
</gene>
<evidence type="ECO:0000313" key="1">
    <source>
        <dbReference type="EMBL" id="ADV91936.1"/>
    </source>
</evidence>
<name>A0A3Q0MF50_VIBVU</name>
<reference evidence="2" key="1">
    <citation type="submission" date="2002-12" db="EMBL/GenBank/DDBJ databases">
        <title>Complete genome sequence of Vibrio vulnificus CMCP6.</title>
        <authorList>
            <person name="Rhee J.H."/>
            <person name="Kim S.Y."/>
            <person name="Chung S.S."/>
            <person name="Kim J.J."/>
            <person name="Moon Y.H."/>
            <person name="Jeong H."/>
            <person name="Choy H.E."/>
        </authorList>
    </citation>
    <scope>NUCLEOTIDE SEQUENCE [LARGE SCALE GENOMIC DNA]</scope>
    <source>
        <strain evidence="2">CMCP6</strain>
    </source>
</reference>
<evidence type="ECO:0000313" key="2">
    <source>
        <dbReference type="Proteomes" id="UP000002275"/>
    </source>
</evidence>
<protein>
    <submittedName>
        <fullName evidence="1">Uncharacterized protein</fullName>
    </submittedName>
</protein>
<proteinExistence type="predicted"/>
<organism evidence="1 2">
    <name type="scientific">Vibrio vulnificus (strain CMCP6)</name>
    <dbReference type="NCBI Taxonomy" id="216895"/>
    <lineage>
        <taxon>Bacteria</taxon>
        <taxon>Pseudomonadati</taxon>
        <taxon>Pseudomonadota</taxon>
        <taxon>Gammaproteobacteria</taxon>
        <taxon>Vibrionales</taxon>
        <taxon>Vibrionaceae</taxon>
        <taxon>Vibrio</taxon>
    </lineage>
</organism>
<dbReference type="EMBL" id="AE016795">
    <property type="protein sequence ID" value="ADV91936.1"/>
    <property type="molecule type" value="Genomic_DNA"/>
</dbReference>
<sequence>MLSRSRKQPQRTKKSLNYKAKFFDARKLHCRRSRQTSLHESFRYVRTNKEVSHEALKLSFATQQLLSATTKKNQQEQTLLICF</sequence>
<reference evidence="1 2" key="2">
    <citation type="journal article" date="2003" name="Infect. Immun.">
        <title>Characterization and pathogenic significance of Vibrio vulnificus antigens preferentially expressed in septicemic patients.</title>
        <authorList>
            <person name="Kim Y.R."/>
            <person name="Lee S.E."/>
            <person name="Kim C.M."/>
            <person name="Kim S.Y."/>
            <person name="Shin E.K."/>
            <person name="Shin D.H."/>
            <person name="Chung S.S."/>
            <person name="Choy H.E."/>
            <person name="Progulske-Fox A."/>
            <person name="Hillman J.D."/>
            <person name="Handfield M."/>
            <person name="Rhee J.H."/>
        </authorList>
    </citation>
    <scope>NUCLEOTIDE SEQUENCE [LARGE SCALE GENOMIC DNA]</scope>
    <source>
        <strain evidence="1 2">CMCP6</strain>
    </source>
</reference>